<feature type="transmembrane region" description="Helical" evidence="5">
    <location>
        <begin position="203"/>
        <end position="223"/>
    </location>
</feature>
<dbReference type="GO" id="GO:0005338">
    <property type="term" value="F:nucleotide-sugar transmembrane transporter activity"/>
    <property type="evidence" value="ECO:0000318"/>
    <property type="project" value="GO_Central"/>
</dbReference>
<dbReference type="Proteomes" id="UP000001514">
    <property type="component" value="Unassembled WGS sequence"/>
</dbReference>
<keyword evidence="4 5" id="KW-0472">Membrane</keyword>
<dbReference type="EMBL" id="GL377569">
    <property type="protein sequence ID" value="EFJ34914.1"/>
    <property type="molecule type" value="Genomic_DNA"/>
</dbReference>
<evidence type="ECO:0000256" key="4">
    <source>
        <dbReference type="ARBA" id="ARBA00023136"/>
    </source>
</evidence>
<dbReference type="OrthoDB" id="417037at2759"/>
<keyword evidence="3 5" id="KW-1133">Transmembrane helix</keyword>
<evidence type="ECO:0000259" key="6">
    <source>
        <dbReference type="Pfam" id="PF03151"/>
    </source>
</evidence>
<feature type="transmembrane region" description="Helical" evidence="5">
    <location>
        <begin position="6"/>
        <end position="27"/>
    </location>
</feature>
<reference evidence="7 8" key="1">
    <citation type="journal article" date="2011" name="Science">
        <title>The Selaginella genome identifies genetic changes associated with the evolution of vascular plants.</title>
        <authorList>
            <person name="Banks J.A."/>
            <person name="Nishiyama T."/>
            <person name="Hasebe M."/>
            <person name="Bowman J.L."/>
            <person name="Gribskov M."/>
            <person name="dePamphilis C."/>
            <person name="Albert V.A."/>
            <person name="Aono N."/>
            <person name="Aoyama T."/>
            <person name="Ambrose B.A."/>
            <person name="Ashton N.W."/>
            <person name="Axtell M.J."/>
            <person name="Barker E."/>
            <person name="Barker M.S."/>
            <person name="Bennetzen J.L."/>
            <person name="Bonawitz N.D."/>
            <person name="Chapple C."/>
            <person name="Cheng C."/>
            <person name="Correa L.G."/>
            <person name="Dacre M."/>
            <person name="DeBarry J."/>
            <person name="Dreyer I."/>
            <person name="Elias M."/>
            <person name="Engstrom E.M."/>
            <person name="Estelle M."/>
            <person name="Feng L."/>
            <person name="Finet C."/>
            <person name="Floyd S.K."/>
            <person name="Frommer W.B."/>
            <person name="Fujita T."/>
            <person name="Gramzow L."/>
            <person name="Gutensohn M."/>
            <person name="Harholt J."/>
            <person name="Hattori M."/>
            <person name="Heyl A."/>
            <person name="Hirai T."/>
            <person name="Hiwatashi Y."/>
            <person name="Ishikawa M."/>
            <person name="Iwata M."/>
            <person name="Karol K.G."/>
            <person name="Koehler B."/>
            <person name="Kolukisaoglu U."/>
            <person name="Kubo M."/>
            <person name="Kurata T."/>
            <person name="Lalonde S."/>
            <person name="Li K."/>
            <person name="Li Y."/>
            <person name="Litt A."/>
            <person name="Lyons E."/>
            <person name="Manning G."/>
            <person name="Maruyama T."/>
            <person name="Michael T.P."/>
            <person name="Mikami K."/>
            <person name="Miyazaki S."/>
            <person name="Morinaga S."/>
            <person name="Murata T."/>
            <person name="Mueller-Roeber B."/>
            <person name="Nelson D.R."/>
            <person name="Obara M."/>
            <person name="Oguri Y."/>
            <person name="Olmstead R.G."/>
            <person name="Onodera N."/>
            <person name="Petersen B.L."/>
            <person name="Pils B."/>
            <person name="Prigge M."/>
            <person name="Rensing S.A."/>
            <person name="Riano-Pachon D.M."/>
            <person name="Roberts A.W."/>
            <person name="Sato Y."/>
            <person name="Scheller H.V."/>
            <person name="Schulz B."/>
            <person name="Schulz C."/>
            <person name="Shakirov E.V."/>
            <person name="Shibagaki N."/>
            <person name="Shinohara N."/>
            <person name="Shippen D.E."/>
            <person name="Soerensen I."/>
            <person name="Sotooka R."/>
            <person name="Sugimoto N."/>
            <person name="Sugita M."/>
            <person name="Sumikawa N."/>
            <person name="Tanurdzic M."/>
            <person name="Theissen G."/>
            <person name="Ulvskov P."/>
            <person name="Wakazuki S."/>
            <person name="Weng J.K."/>
            <person name="Willats W.W."/>
            <person name="Wipf D."/>
            <person name="Wolf P.G."/>
            <person name="Yang L."/>
            <person name="Zimmer A.D."/>
            <person name="Zhu Q."/>
            <person name="Mitros T."/>
            <person name="Hellsten U."/>
            <person name="Loque D."/>
            <person name="Otillar R."/>
            <person name="Salamov A."/>
            <person name="Schmutz J."/>
            <person name="Shapiro H."/>
            <person name="Lindquist E."/>
            <person name="Lucas S."/>
            <person name="Rokhsar D."/>
            <person name="Grigoriev I.V."/>
        </authorList>
    </citation>
    <scope>NUCLEOTIDE SEQUENCE [LARGE SCALE GENOMIC DNA]</scope>
</reference>
<dbReference type="FunCoup" id="D8R051">
    <property type="interactions" value="1495"/>
</dbReference>
<comment type="subcellular location">
    <subcellularLocation>
        <location evidence="1">Membrane</location>
        <topology evidence="1">Multi-pass membrane protein</topology>
    </subcellularLocation>
</comment>
<dbReference type="GO" id="GO:0015780">
    <property type="term" value="P:nucleotide-sugar transmembrane transport"/>
    <property type="evidence" value="ECO:0000318"/>
    <property type="project" value="GO_Central"/>
</dbReference>
<keyword evidence="8" id="KW-1185">Reference proteome</keyword>
<dbReference type="GO" id="GO:0016020">
    <property type="term" value="C:membrane"/>
    <property type="evidence" value="ECO:0007669"/>
    <property type="project" value="UniProtKB-SubCell"/>
</dbReference>
<dbReference type="Gramene" id="EFJ34914">
    <property type="protein sequence ID" value="EFJ34914"/>
    <property type="gene ID" value="SELMODRAFT_227486"/>
</dbReference>
<dbReference type="OMA" id="ERTINFP"/>
<dbReference type="InterPro" id="IPR004853">
    <property type="entry name" value="Sugar_P_trans_dom"/>
</dbReference>
<feature type="transmembrane region" description="Helical" evidence="5">
    <location>
        <begin position="102"/>
        <end position="124"/>
    </location>
</feature>
<evidence type="ECO:0000256" key="5">
    <source>
        <dbReference type="SAM" id="Phobius"/>
    </source>
</evidence>
<dbReference type="STRING" id="88036.D8R051"/>
<organism evidence="8">
    <name type="scientific">Selaginella moellendorffii</name>
    <name type="common">Spikemoss</name>
    <dbReference type="NCBI Taxonomy" id="88036"/>
    <lineage>
        <taxon>Eukaryota</taxon>
        <taxon>Viridiplantae</taxon>
        <taxon>Streptophyta</taxon>
        <taxon>Embryophyta</taxon>
        <taxon>Tracheophyta</taxon>
        <taxon>Lycopodiopsida</taxon>
        <taxon>Selaginellales</taxon>
        <taxon>Selaginellaceae</taxon>
        <taxon>Selaginella</taxon>
    </lineage>
</organism>
<gene>
    <name evidence="7" type="ORF">SELMODRAFT_227486</name>
</gene>
<dbReference type="Pfam" id="PF03151">
    <property type="entry name" value="TPT"/>
    <property type="match status" value="1"/>
</dbReference>
<dbReference type="KEGG" id="smo:SELMODRAFT_227486"/>
<accession>D8R051</accession>
<protein>
    <recommendedName>
        <fullName evidence="6">Sugar phosphate transporter domain-containing protein</fullName>
    </recommendedName>
</protein>
<keyword evidence="2 5" id="KW-0812">Transmembrane</keyword>
<evidence type="ECO:0000313" key="8">
    <source>
        <dbReference type="Proteomes" id="UP000001514"/>
    </source>
</evidence>
<proteinExistence type="predicted"/>
<evidence type="ECO:0000256" key="1">
    <source>
        <dbReference type="ARBA" id="ARBA00004141"/>
    </source>
</evidence>
<feature type="domain" description="Sugar phosphate transporter" evidence="6">
    <location>
        <begin position="15"/>
        <end position="313"/>
    </location>
</feature>
<dbReference type="GO" id="GO:0005794">
    <property type="term" value="C:Golgi apparatus"/>
    <property type="evidence" value="ECO:0000318"/>
    <property type="project" value="GO_Central"/>
</dbReference>
<name>D8R051_SELML</name>
<dbReference type="InParanoid" id="D8R051"/>
<feature type="transmembrane region" description="Helical" evidence="5">
    <location>
        <begin position="171"/>
        <end position="191"/>
    </location>
</feature>
<evidence type="ECO:0000313" key="7">
    <source>
        <dbReference type="EMBL" id="EFJ34914.1"/>
    </source>
</evidence>
<feature type="transmembrane region" description="Helical" evidence="5">
    <location>
        <begin position="145"/>
        <end position="165"/>
    </location>
</feature>
<sequence length="321" mass="35565">MGARGMGRRGILAALSYMACAVLLVMFNKAALSTYSFPCANVITLLQIICSICLLYTLRYWNWITFENEPLEIILGKEGSTSKRLLVPMRTFKRTLPLSFSYLMYMVIGMASLRGVSVPMYTTLRRTTVLFTMAMEYAIMGQRHSREVICSVGVIVFGAFLAGARDFSFDTAGYSLVVISNVTTAIYLAVIARLGKVTGLNSFGLMWCNSLVCLPILLVWTWLTGELHSATDFPALYEHGFQAVLVLSCILAFIFNYTIFLNTSLNSPLTQTMCGNIKDLGTIFLGWLLFGGLPFDWLNVLGQALGFLGSGFYAYCKLHGK</sequence>
<evidence type="ECO:0000256" key="3">
    <source>
        <dbReference type="ARBA" id="ARBA00022989"/>
    </source>
</evidence>
<feature type="transmembrane region" description="Helical" evidence="5">
    <location>
        <begin position="39"/>
        <end position="61"/>
    </location>
</feature>
<dbReference type="eggNOG" id="KOG1444">
    <property type="taxonomic scope" value="Eukaryota"/>
</dbReference>
<dbReference type="HOGENOM" id="CLU_040726_0_0_1"/>
<dbReference type="InterPro" id="IPR050186">
    <property type="entry name" value="TPT_transporter"/>
</dbReference>
<evidence type="ECO:0000256" key="2">
    <source>
        <dbReference type="ARBA" id="ARBA00022692"/>
    </source>
</evidence>
<dbReference type="PANTHER" id="PTHR11132">
    <property type="entry name" value="SOLUTE CARRIER FAMILY 35"/>
    <property type="match status" value="1"/>
</dbReference>
<dbReference type="AlphaFoldDB" id="D8R051"/>
<feature type="transmembrane region" description="Helical" evidence="5">
    <location>
        <begin position="243"/>
        <end position="261"/>
    </location>
</feature>
<dbReference type="GO" id="GO:0015297">
    <property type="term" value="F:antiporter activity"/>
    <property type="evidence" value="ECO:0000318"/>
    <property type="project" value="GO_Central"/>
</dbReference>